<feature type="region of interest" description="Disordered" evidence="4">
    <location>
        <begin position="274"/>
        <end position="296"/>
    </location>
</feature>
<dbReference type="KEGG" id="sgm:GCM10017557_01250"/>
<gene>
    <name evidence="5" type="ORF">GCM10017557_01250</name>
</gene>
<dbReference type="AlphaFoldDB" id="A0A7G1NUM7"/>
<name>A0A7G1NUM7_9ACTN</name>
<dbReference type="InterPro" id="IPR002347">
    <property type="entry name" value="SDR_fam"/>
</dbReference>
<dbReference type="PRINTS" id="PR00080">
    <property type="entry name" value="SDRFAMILY"/>
</dbReference>
<dbReference type="InterPro" id="IPR036291">
    <property type="entry name" value="NAD(P)-bd_dom_sf"/>
</dbReference>
<dbReference type="PANTHER" id="PTHR43976:SF16">
    <property type="entry name" value="SHORT-CHAIN DEHYDROGENASE_REDUCTASE FAMILY PROTEIN"/>
    <property type="match status" value="1"/>
</dbReference>
<evidence type="ECO:0000256" key="1">
    <source>
        <dbReference type="ARBA" id="ARBA00006484"/>
    </source>
</evidence>
<protein>
    <submittedName>
        <fullName evidence="5">Short-chain dehydrogenase/reductase</fullName>
    </submittedName>
</protein>
<dbReference type="InterPro" id="IPR051911">
    <property type="entry name" value="SDR_oxidoreductase"/>
</dbReference>
<organism evidence="5 6">
    <name type="scientific">Streptomyces aurantiacus</name>
    <dbReference type="NCBI Taxonomy" id="47760"/>
    <lineage>
        <taxon>Bacteria</taxon>
        <taxon>Bacillati</taxon>
        <taxon>Actinomycetota</taxon>
        <taxon>Actinomycetes</taxon>
        <taxon>Kitasatosporales</taxon>
        <taxon>Streptomycetaceae</taxon>
        <taxon>Streptomyces</taxon>
        <taxon>Streptomyces aurantiacus group</taxon>
    </lineage>
</organism>
<dbReference type="NCBIfam" id="NF005065">
    <property type="entry name" value="PRK06482.1"/>
    <property type="match status" value="1"/>
</dbReference>
<dbReference type="GO" id="GO:0016491">
    <property type="term" value="F:oxidoreductase activity"/>
    <property type="evidence" value="ECO:0007669"/>
    <property type="project" value="UniProtKB-KW"/>
</dbReference>
<evidence type="ECO:0000313" key="6">
    <source>
        <dbReference type="Proteomes" id="UP000516444"/>
    </source>
</evidence>
<dbReference type="EMBL" id="AP023440">
    <property type="protein sequence ID" value="BCL25266.1"/>
    <property type="molecule type" value="Genomic_DNA"/>
</dbReference>
<sequence length="296" mass="30997">MTRTWFITGTSSGFGRHLTEQLLARGDRVAATARRPESLDDLAARYGSRLWRSRLDVTDTTELREVVDRAFAELARIDVVVSNAGYGLFGAAEELTDEQIDRQIATNLTASIQLARAATGHLRRQGGGRYIQIASIGGQVAFPAMSLYHATKWGIEGFWESAAAELAPFGIGVTLVEPGVSRTNFGAGGSVLGAPLPEYADGPSGQLRAILSGELPPLPAPGDPAKIAAAIIASADRTEAPLRLTLGSDAYALATAALRGRLEALEAGRGLAHSTDADDVTAPAPAPAGHADHADH</sequence>
<feature type="compositionally biased region" description="Low complexity" evidence="4">
    <location>
        <begin position="280"/>
        <end position="289"/>
    </location>
</feature>
<dbReference type="Proteomes" id="UP000516444">
    <property type="component" value="Chromosome"/>
</dbReference>
<evidence type="ECO:0000313" key="5">
    <source>
        <dbReference type="EMBL" id="BCL25266.1"/>
    </source>
</evidence>
<dbReference type="SUPFAM" id="SSF51735">
    <property type="entry name" value="NAD(P)-binding Rossmann-fold domains"/>
    <property type="match status" value="1"/>
</dbReference>
<dbReference type="PRINTS" id="PR00081">
    <property type="entry name" value="GDHRDH"/>
</dbReference>
<comment type="similarity">
    <text evidence="1 3">Belongs to the short-chain dehydrogenases/reductases (SDR) family.</text>
</comment>
<evidence type="ECO:0000256" key="3">
    <source>
        <dbReference type="RuleBase" id="RU000363"/>
    </source>
</evidence>
<reference evidence="5 6" key="1">
    <citation type="journal article" date="2014" name="Int. J. Syst. Evol. Microbiol.">
        <title>Complete genome sequence of Corynebacterium casei LMG S-19264T (=DSM 44701T), isolated from a smear-ripened cheese.</title>
        <authorList>
            <consortium name="US DOE Joint Genome Institute (JGI-PGF)"/>
            <person name="Walter F."/>
            <person name="Albersmeier A."/>
            <person name="Kalinowski J."/>
            <person name="Ruckert C."/>
        </authorList>
    </citation>
    <scope>NUCLEOTIDE SEQUENCE [LARGE SCALE GENOMIC DNA]</scope>
    <source>
        <strain evidence="5 6">JCM 4677</strain>
    </source>
</reference>
<evidence type="ECO:0000256" key="2">
    <source>
        <dbReference type="ARBA" id="ARBA00023002"/>
    </source>
</evidence>
<keyword evidence="2" id="KW-0560">Oxidoreductase</keyword>
<dbReference type="CDD" id="cd05374">
    <property type="entry name" value="17beta-HSD-like_SDR_c"/>
    <property type="match status" value="1"/>
</dbReference>
<accession>A0A7G1NUM7</accession>
<keyword evidence="6" id="KW-1185">Reference proteome</keyword>
<dbReference type="RefSeq" id="WP_190849030.1">
    <property type="nucleotide sequence ID" value="NZ_AP023440.1"/>
</dbReference>
<dbReference type="Pfam" id="PF00106">
    <property type="entry name" value="adh_short"/>
    <property type="match status" value="1"/>
</dbReference>
<proteinExistence type="inferred from homology"/>
<evidence type="ECO:0000256" key="4">
    <source>
        <dbReference type="SAM" id="MobiDB-lite"/>
    </source>
</evidence>
<dbReference type="Gene3D" id="3.40.50.720">
    <property type="entry name" value="NAD(P)-binding Rossmann-like Domain"/>
    <property type="match status" value="1"/>
</dbReference>
<dbReference type="PANTHER" id="PTHR43976">
    <property type="entry name" value="SHORT CHAIN DEHYDROGENASE"/>
    <property type="match status" value="1"/>
</dbReference>